<gene>
    <name evidence="2" type="ORF">CELE_Y110A2AL.6</name>
    <name evidence="2 4" type="ORF">Y110A2AL.6</name>
</gene>
<dbReference type="AGR" id="WB:WBGene00022443"/>
<evidence type="ECO:0000256" key="1">
    <source>
        <dbReference type="SAM" id="SignalP"/>
    </source>
</evidence>
<sequence length="160" mass="17763">MLFCPLLLIFLIANSNGEPLPPDMKDLQNHLDTFQKAVDTGDKKALREMMPVNQRISEEKLDEFIKTRKSFKMTAKSAQATSSGITGKVDYAIGKATLLLDVVLEKSSSSPSAYKFVSISKQSIPSQRREIPDCFYTLLIMCPYDLIVALAQTAENVLKG</sequence>
<dbReference type="PhylomeDB" id="Q9N4A3"/>
<protein>
    <submittedName>
        <fullName evidence="2">Secreted protein</fullName>
    </submittedName>
</protein>
<name>Q9N4A3_CAEEL</name>
<dbReference type="GeneID" id="190937"/>
<dbReference type="STRING" id="6239.Y110A2AL.6.1"/>
<dbReference type="Bgee" id="WBGene00022443">
    <property type="expression patterns" value="Expressed in material anatomical entity and 2 other cell types or tissues"/>
</dbReference>
<dbReference type="WormBase" id="Y110A2AL.6">
    <property type="protein sequence ID" value="CE36029"/>
    <property type="gene ID" value="WBGene00022443"/>
</dbReference>
<dbReference type="AlphaFoldDB" id="Q9N4A3"/>
<dbReference type="FunCoup" id="Q9N4A3">
    <property type="interactions" value="811"/>
</dbReference>
<organism evidence="2 3">
    <name type="scientific">Caenorhabditis elegans</name>
    <dbReference type="NCBI Taxonomy" id="6239"/>
    <lineage>
        <taxon>Eukaryota</taxon>
        <taxon>Metazoa</taxon>
        <taxon>Ecdysozoa</taxon>
        <taxon>Nematoda</taxon>
        <taxon>Chromadorea</taxon>
        <taxon>Rhabditida</taxon>
        <taxon>Rhabditina</taxon>
        <taxon>Rhabditomorpha</taxon>
        <taxon>Rhabditoidea</taxon>
        <taxon>Rhabditidae</taxon>
        <taxon>Peloderinae</taxon>
        <taxon>Caenorhabditis</taxon>
    </lineage>
</organism>
<feature type="signal peptide" evidence="1">
    <location>
        <begin position="1"/>
        <end position="17"/>
    </location>
</feature>
<reference evidence="2 3" key="1">
    <citation type="journal article" date="1998" name="Science">
        <title>Genome sequence of the nematode C. elegans: a platform for investigating biology.</title>
        <authorList>
            <consortium name="The C. elegans sequencing consortium"/>
            <person name="Sulson J.E."/>
            <person name="Waterston R."/>
        </authorList>
    </citation>
    <scope>NUCLEOTIDE SEQUENCE [LARGE SCALE GENOMIC DNA]</scope>
    <source>
        <strain evidence="2 3">Bristol N2</strain>
    </source>
</reference>
<dbReference type="HOGENOM" id="CLU_1636943_0_0_1"/>
<dbReference type="eggNOG" id="ENOG502TIM3">
    <property type="taxonomic scope" value="Eukaryota"/>
</dbReference>
<evidence type="ECO:0000313" key="2">
    <source>
        <dbReference type="EMBL" id="CCD72976.1"/>
    </source>
</evidence>
<evidence type="ECO:0000313" key="4">
    <source>
        <dbReference type="WormBase" id="Y110A2AL.6"/>
    </source>
</evidence>
<dbReference type="UCSC" id="Y110A2AL.6">
    <property type="organism name" value="c. elegans"/>
</dbReference>
<dbReference type="RefSeq" id="NP_494381.2">
    <property type="nucleotide sequence ID" value="NM_061980.2"/>
</dbReference>
<dbReference type="KEGG" id="cel:CELE_Y110A2AL.6"/>
<proteinExistence type="predicted"/>
<keyword evidence="3" id="KW-1185">Reference proteome</keyword>
<dbReference type="SMR" id="Q9N4A3"/>
<dbReference type="Proteomes" id="UP000001940">
    <property type="component" value="Chromosome II"/>
</dbReference>
<accession>Q9N4A3</accession>
<dbReference type="CTD" id="190937"/>
<evidence type="ECO:0000313" key="3">
    <source>
        <dbReference type="Proteomes" id="UP000001940"/>
    </source>
</evidence>
<feature type="chain" id="PRO_5004330342" evidence="1">
    <location>
        <begin position="18"/>
        <end position="160"/>
    </location>
</feature>
<dbReference type="InParanoid" id="Q9N4A3"/>
<dbReference type="PaxDb" id="6239-Y110A2AL.6"/>
<dbReference type="EMBL" id="BX284602">
    <property type="protein sequence ID" value="CCD72976.1"/>
    <property type="molecule type" value="Genomic_DNA"/>
</dbReference>
<keyword evidence="1" id="KW-0732">Signal</keyword>